<proteinExistence type="predicted"/>
<name>A0A0A9AIL5_ARUDO</name>
<protein>
    <submittedName>
        <fullName evidence="1">Uncharacterized protein</fullName>
    </submittedName>
</protein>
<organism evidence="1">
    <name type="scientific">Arundo donax</name>
    <name type="common">Giant reed</name>
    <name type="synonym">Donax arundinaceus</name>
    <dbReference type="NCBI Taxonomy" id="35708"/>
    <lineage>
        <taxon>Eukaryota</taxon>
        <taxon>Viridiplantae</taxon>
        <taxon>Streptophyta</taxon>
        <taxon>Embryophyta</taxon>
        <taxon>Tracheophyta</taxon>
        <taxon>Spermatophyta</taxon>
        <taxon>Magnoliopsida</taxon>
        <taxon>Liliopsida</taxon>
        <taxon>Poales</taxon>
        <taxon>Poaceae</taxon>
        <taxon>PACMAD clade</taxon>
        <taxon>Arundinoideae</taxon>
        <taxon>Arundineae</taxon>
        <taxon>Arundo</taxon>
    </lineage>
</organism>
<evidence type="ECO:0000313" key="1">
    <source>
        <dbReference type="EMBL" id="JAD49688.1"/>
    </source>
</evidence>
<accession>A0A0A9AIL5</accession>
<dbReference type="AlphaFoldDB" id="A0A0A9AIL5"/>
<reference evidence="1" key="1">
    <citation type="submission" date="2014-09" db="EMBL/GenBank/DDBJ databases">
        <authorList>
            <person name="Magalhaes I.L.F."/>
            <person name="Oliveira U."/>
            <person name="Santos F.R."/>
            <person name="Vidigal T.H.D.A."/>
            <person name="Brescovit A.D."/>
            <person name="Santos A.J."/>
        </authorList>
    </citation>
    <scope>NUCLEOTIDE SEQUENCE</scope>
    <source>
        <tissue evidence="1">Shoot tissue taken approximately 20 cm above the soil surface</tissue>
    </source>
</reference>
<sequence length="72" mass="7977">MSRSYGSPLLGFLGVSRRQSSRLLCKICSFVECIVQSGSGVWSATKTTRSDQRRLLKGSSGRMILQVRRSLP</sequence>
<dbReference type="EMBL" id="GBRH01248207">
    <property type="protein sequence ID" value="JAD49688.1"/>
    <property type="molecule type" value="Transcribed_RNA"/>
</dbReference>
<reference evidence="1" key="2">
    <citation type="journal article" date="2015" name="Data Brief">
        <title>Shoot transcriptome of the giant reed, Arundo donax.</title>
        <authorList>
            <person name="Barrero R.A."/>
            <person name="Guerrero F.D."/>
            <person name="Moolhuijzen P."/>
            <person name="Goolsby J.A."/>
            <person name="Tidwell J."/>
            <person name="Bellgard S.E."/>
            <person name="Bellgard M.I."/>
        </authorList>
    </citation>
    <scope>NUCLEOTIDE SEQUENCE</scope>
    <source>
        <tissue evidence="1">Shoot tissue taken approximately 20 cm above the soil surface</tissue>
    </source>
</reference>